<dbReference type="Gene3D" id="1.20.120.1490">
    <property type="match status" value="1"/>
</dbReference>
<dbReference type="PANTHER" id="PTHR38102:SF1">
    <property type="entry name" value="PERIPLASMIC CHAPERONE SPY"/>
    <property type="match status" value="1"/>
</dbReference>
<name>A0A378I265_9GAMM</name>
<evidence type="ECO:0000256" key="3">
    <source>
        <dbReference type="ARBA" id="ARBA00022729"/>
    </source>
</evidence>
<evidence type="ECO:0000256" key="6">
    <source>
        <dbReference type="SAM" id="SignalP"/>
    </source>
</evidence>
<gene>
    <name evidence="7" type="primary">spy</name>
    <name evidence="7" type="ORF">NCTC13315_01807</name>
</gene>
<evidence type="ECO:0000313" key="7">
    <source>
        <dbReference type="EMBL" id="STX29268.1"/>
    </source>
</evidence>
<dbReference type="Pfam" id="PF07813">
    <property type="entry name" value="LTXXQ"/>
    <property type="match status" value="1"/>
</dbReference>
<evidence type="ECO:0000256" key="2">
    <source>
        <dbReference type="ARBA" id="ARBA00008441"/>
    </source>
</evidence>
<dbReference type="GO" id="GO:0051082">
    <property type="term" value="F:unfolded protein binding"/>
    <property type="evidence" value="ECO:0007669"/>
    <property type="project" value="TreeGrafter"/>
</dbReference>
<feature type="compositionally biased region" description="Low complexity" evidence="5">
    <location>
        <begin position="24"/>
        <end position="74"/>
    </location>
</feature>
<keyword evidence="4" id="KW-0574">Periplasm</keyword>
<feature type="region of interest" description="Disordered" evidence="5">
    <location>
        <begin position="24"/>
        <end position="77"/>
    </location>
</feature>
<evidence type="ECO:0000256" key="4">
    <source>
        <dbReference type="ARBA" id="ARBA00022764"/>
    </source>
</evidence>
<evidence type="ECO:0000256" key="1">
    <source>
        <dbReference type="ARBA" id="ARBA00004418"/>
    </source>
</evidence>
<accession>A0A378I265</accession>
<organism evidence="7 8">
    <name type="scientific">Legionella beliardensis</name>
    <dbReference type="NCBI Taxonomy" id="91822"/>
    <lineage>
        <taxon>Bacteria</taxon>
        <taxon>Pseudomonadati</taxon>
        <taxon>Pseudomonadota</taxon>
        <taxon>Gammaproteobacteria</taxon>
        <taxon>Legionellales</taxon>
        <taxon>Legionellaceae</taxon>
        <taxon>Legionella</taxon>
    </lineage>
</organism>
<feature type="chain" id="PRO_5016597922" evidence="6">
    <location>
        <begin position="23"/>
        <end position="194"/>
    </location>
</feature>
<evidence type="ECO:0000256" key="5">
    <source>
        <dbReference type="SAM" id="MobiDB-lite"/>
    </source>
</evidence>
<dbReference type="EMBL" id="UGNV01000001">
    <property type="protein sequence ID" value="STX29268.1"/>
    <property type="molecule type" value="Genomic_DNA"/>
</dbReference>
<dbReference type="InterPro" id="IPR052211">
    <property type="entry name" value="Cpx_auxiliary_protein"/>
</dbReference>
<dbReference type="PANTHER" id="PTHR38102">
    <property type="entry name" value="PERIPLASMIC CHAPERONE SPY"/>
    <property type="match status" value="1"/>
</dbReference>
<comment type="subcellular location">
    <subcellularLocation>
        <location evidence="1">Periplasm</location>
    </subcellularLocation>
</comment>
<dbReference type="RefSeq" id="WP_115302953.1">
    <property type="nucleotide sequence ID" value="NZ_CAAAHO010000007.1"/>
</dbReference>
<reference evidence="7 8" key="1">
    <citation type="submission" date="2018-06" db="EMBL/GenBank/DDBJ databases">
        <authorList>
            <consortium name="Pathogen Informatics"/>
            <person name="Doyle S."/>
        </authorList>
    </citation>
    <scope>NUCLEOTIDE SEQUENCE [LARGE SCALE GENOMIC DNA]</scope>
    <source>
        <strain evidence="7 8">NCTC13315</strain>
    </source>
</reference>
<protein>
    <submittedName>
        <fullName evidence="7">16 kD immunogenic protein</fullName>
    </submittedName>
</protein>
<feature type="signal peptide" evidence="6">
    <location>
        <begin position="1"/>
        <end position="22"/>
    </location>
</feature>
<evidence type="ECO:0000313" key="8">
    <source>
        <dbReference type="Proteomes" id="UP000254968"/>
    </source>
</evidence>
<keyword evidence="8" id="KW-1185">Reference proteome</keyword>
<dbReference type="AlphaFoldDB" id="A0A378I265"/>
<proteinExistence type="inferred from homology"/>
<dbReference type="InterPro" id="IPR012899">
    <property type="entry name" value="LTXXQ"/>
</dbReference>
<keyword evidence="3 6" id="KW-0732">Signal</keyword>
<comment type="similarity">
    <text evidence="2">Belongs to the CpxP/Spy family.</text>
</comment>
<dbReference type="OrthoDB" id="5651526at2"/>
<dbReference type="CDD" id="cd09916">
    <property type="entry name" value="CpxP_like"/>
    <property type="match status" value="1"/>
</dbReference>
<dbReference type="GO" id="GO:0030288">
    <property type="term" value="C:outer membrane-bounded periplasmic space"/>
    <property type="evidence" value="ECO:0007669"/>
    <property type="project" value="TreeGrafter"/>
</dbReference>
<sequence length="194" mass="20775">MFIKQLIPAVALVIMTTQPIFAADSSTSAPSSTSATGASSTDTSTTGTSTPTTPPTATTPSSTSTSSSYAPSDSNSGTCGCKRGLMKMLEPLQLTDAQKDQIKAIRDKAKASLQSNKDQLRSIRTQMHSLITTSSMDNAKLDSLISQKTTILGNMMRVKATAKNQIYNVLNPQQQQQFQQMLQEKAQGKSHNCH</sequence>
<dbReference type="Proteomes" id="UP000254968">
    <property type="component" value="Unassembled WGS sequence"/>
</dbReference>